<gene>
    <name evidence="7" type="primary">lrrc51</name>
</gene>
<accession>A0A6P8G2E4</accession>
<dbReference type="PANTHER" id="PTHR46545:SF1">
    <property type="entry name" value="LEUCINE-RICH REPEAT-CONTAINING PROTEIN 51"/>
    <property type="match status" value="1"/>
</dbReference>
<dbReference type="InterPro" id="IPR032675">
    <property type="entry name" value="LRR_dom_sf"/>
</dbReference>
<dbReference type="Gene3D" id="3.80.10.10">
    <property type="entry name" value="Ribonuclease Inhibitor"/>
    <property type="match status" value="1"/>
</dbReference>
<dbReference type="AlphaFoldDB" id="A0A6P8G2E4"/>
<comment type="subcellular location">
    <subcellularLocation>
        <location evidence="1">Cytoplasm</location>
    </subcellularLocation>
</comment>
<dbReference type="Proteomes" id="UP000515152">
    <property type="component" value="Chromosome 9"/>
</dbReference>
<reference evidence="7" key="1">
    <citation type="submission" date="2025-08" db="UniProtKB">
        <authorList>
            <consortium name="RefSeq"/>
        </authorList>
    </citation>
    <scope>IDENTIFICATION</scope>
</reference>
<evidence type="ECO:0000256" key="5">
    <source>
        <dbReference type="ARBA" id="ARBA00022737"/>
    </source>
</evidence>
<keyword evidence="6" id="KW-1185">Reference proteome</keyword>
<dbReference type="RefSeq" id="XP_031429946.1">
    <property type="nucleotide sequence ID" value="XM_031574086.2"/>
</dbReference>
<dbReference type="PROSITE" id="PS51450">
    <property type="entry name" value="LRR"/>
    <property type="match status" value="1"/>
</dbReference>
<evidence type="ECO:0000313" key="7">
    <source>
        <dbReference type="RefSeq" id="XP_031429946.1"/>
    </source>
</evidence>
<evidence type="ECO:0000256" key="3">
    <source>
        <dbReference type="ARBA" id="ARBA00022490"/>
    </source>
</evidence>
<dbReference type="PANTHER" id="PTHR46545">
    <property type="entry name" value="LEUCINE-RICH REPEAT-CONTAINING PROTEIN 51"/>
    <property type="match status" value="1"/>
</dbReference>
<dbReference type="Pfam" id="PF14580">
    <property type="entry name" value="LRR_9"/>
    <property type="match status" value="1"/>
</dbReference>
<dbReference type="OrthoDB" id="676979at2759"/>
<evidence type="ECO:0000256" key="2">
    <source>
        <dbReference type="ARBA" id="ARBA00014223"/>
    </source>
</evidence>
<evidence type="ECO:0000313" key="6">
    <source>
        <dbReference type="Proteomes" id="UP000515152"/>
    </source>
</evidence>
<proteinExistence type="predicted"/>
<name>A0A6P8G2E4_CLUHA</name>
<keyword evidence="3" id="KW-0963">Cytoplasm</keyword>
<keyword evidence="4" id="KW-0433">Leucine-rich repeat</keyword>
<dbReference type="KEGG" id="char:105904510"/>
<sequence length="181" mass="20565">MLDPPLDFSFKCLSTMADVLAEEPNPGLRPLKRWSNRRFSSRALRLNNNIITDLTGLQVTVSTLLQHPTLLAWIDLSFNDLSHIDPVLTELQQLRVLYLHGNSISKLGEVDKLGGLPFLQTLTLHGNALENERGYRGYVIAAIPQMKMMDFSAVTNQERRMSRIWHQPAHRHKPTSHSSDT</sequence>
<dbReference type="SUPFAM" id="SSF52058">
    <property type="entry name" value="L domain-like"/>
    <property type="match status" value="1"/>
</dbReference>
<evidence type="ECO:0000256" key="1">
    <source>
        <dbReference type="ARBA" id="ARBA00004496"/>
    </source>
</evidence>
<dbReference type="CTD" id="120356739"/>
<dbReference type="GO" id="GO:0005737">
    <property type="term" value="C:cytoplasm"/>
    <property type="evidence" value="ECO:0007669"/>
    <property type="project" value="UniProtKB-SubCell"/>
</dbReference>
<evidence type="ECO:0000256" key="4">
    <source>
        <dbReference type="ARBA" id="ARBA00022614"/>
    </source>
</evidence>
<dbReference type="InterPro" id="IPR001611">
    <property type="entry name" value="Leu-rich_rpt"/>
</dbReference>
<organism evidence="6 7">
    <name type="scientific">Clupea harengus</name>
    <name type="common">Atlantic herring</name>
    <dbReference type="NCBI Taxonomy" id="7950"/>
    <lineage>
        <taxon>Eukaryota</taxon>
        <taxon>Metazoa</taxon>
        <taxon>Chordata</taxon>
        <taxon>Craniata</taxon>
        <taxon>Vertebrata</taxon>
        <taxon>Euteleostomi</taxon>
        <taxon>Actinopterygii</taxon>
        <taxon>Neopterygii</taxon>
        <taxon>Teleostei</taxon>
        <taxon>Clupei</taxon>
        <taxon>Clupeiformes</taxon>
        <taxon>Clupeoidei</taxon>
        <taxon>Clupeidae</taxon>
        <taxon>Clupea</taxon>
    </lineage>
</organism>
<keyword evidence="5" id="KW-0677">Repeat</keyword>
<dbReference type="GeneID" id="105904510"/>
<protein>
    <recommendedName>
        <fullName evidence="2">Leucine-rich repeat-containing protein 51</fullName>
    </recommendedName>
</protein>